<evidence type="ECO:0000256" key="5">
    <source>
        <dbReference type="ARBA" id="ARBA00023288"/>
    </source>
</evidence>
<gene>
    <name evidence="6" type="ORF">C7383_101703</name>
</gene>
<evidence type="ECO:0000256" key="2">
    <source>
        <dbReference type="ARBA" id="ARBA00022729"/>
    </source>
</evidence>
<name>A0AB73TAK8_9FIRM</name>
<dbReference type="RefSeq" id="WP_109624715.1">
    <property type="nucleotide sequence ID" value="NZ_JANKBI010000001.1"/>
</dbReference>
<reference evidence="6 7" key="1">
    <citation type="submission" date="2018-05" db="EMBL/GenBank/DDBJ databases">
        <authorList>
            <person name="Goeker M."/>
            <person name="Huntemann M."/>
            <person name="Clum A."/>
            <person name="Pillay M."/>
            <person name="Palaniappan K."/>
            <person name="Varghese N."/>
            <person name="Mikhailova N."/>
            <person name="Stamatis D."/>
            <person name="Reddy T."/>
            <person name="Daum C."/>
            <person name="Shapiro N."/>
            <person name="Ivanova N."/>
            <person name="Kyrpides N."/>
            <person name="Woyke T."/>
        </authorList>
    </citation>
    <scope>NUCLEOTIDE SEQUENCE [LARGE SCALE GENOMIC DNA]</scope>
    <source>
        <strain evidence="6 7">DSM 26524</strain>
    </source>
</reference>
<keyword evidence="3" id="KW-0472">Membrane</keyword>
<evidence type="ECO:0000256" key="4">
    <source>
        <dbReference type="ARBA" id="ARBA00023139"/>
    </source>
</evidence>
<dbReference type="Proteomes" id="UP000245412">
    <property type="component" value="Unassembled WGS sequence"/>
</dbReference>
<dbReference type="AlphaFoldDB" id="A0AB73TAK8"/>
<keyword evidence="1" id="KW-1003">Cell membrane</keyword>
<sequence length="430" mass="47808">MTNSCGIRGRFRVLCGLVLAGTLILGGCSERNIVENYEEQQTTVTTLTFFGNKYEPENVVVIESIISEFMDENPDIRVSYESLKGSAYYDALEKRMEAGKGDDVFMVNHDILLELEEKNQVADLSGLASIPEYTDLMLSQMAEGEHIHWVPTVVTAFGLYCNLDLLKEYKQEIPENLEDWKKTCSVFKEKGITPVIANNDISLKTLAIGQGFYSVYQDDRQSEVFGNLNSGTEKLSQYLTSGFSIAEEFIQKGFIDAEKALDTKKTEDDLTEFAKGESPFMLTGAWAAGRVEGMDPGFEFAIAPLPILDDGNMLVINPDVRLSINAQSENMDAAVKFVEFFTKEENIRKFADQQSSFSPLKGGSPSTVKAIQPLISCYEENRTVIGTDGQLNLPIWNLTADVSKQLLAGEALENAMEWMDREAAAERGKL</sequence>
<dbReference type="PANTHER" id="PTHR43649">
    <property type="entry name" value="ARABINOSE-BINDING PROTEIN-RELATED"/>
    <property type="match status" value="1"/>
</dbReference>
<evidence type="ECO:0000256" key="3">
    <source>
        <dbReference type="ARBA" id="ARBA00023136"/>
    </source>
</evidence>
<proteinExistence type="predicted"/>
<accession>A0AB73TAK8</accession>
<protein>
    <submittedName>
        <fullName evidence="6">Carbohydrate ABC transporter substrate-binding protein (CUT1 family)</fullName>
    </submittedName>
</protein>
<dbReference type="Gene3D" id="3.40.190.10">
    <property type="entry name" value="Periplasmic binding protein-like II"/>
    <property type="match status" value="2"/>
</dbReference>
<keyword evidence="5" id="KW-0449">Lipoprotein</keyword>
<dbReference type="InterPro" id="IPR006059">
    <property type="entry name" value="SBP"/>
</dbReference>
<keyword evidence="7" id="KW-1185">Reference proteome</keyword>
<comment type="caution">
    <text evidence="6">The sequence shown here is derived from an EMBL/GenBank/DDBJ whole genome shotgun (WGS) entry which is preliminary data.</text>
</comment>
<dbReference type="SUPFAM" id="SSF53850">
    <property type="entry name" value="Periplasmic binding protein-like II"/>
    <property type="match status" value="1"/>
</dbReference>
<dbReference type="InterPro" id="IPR050490">
    <property type="entry name" value="Bact_solute-bd_prot1"/>
</dbReference>
<dbReference type="EMBL" id="QGGY01000001">
    <property type="protein sequence ID" value="PWJ79322.1"/>
    <property type="molecule type" value="Genomic_DNA"/>
</dbReference>
<evidence type="ECO:0000256" key="1">
    <source>
        <dbReference type="ARBA" id="ARBA00022475"/>
    </source>
</evidence>
<evidence type="ECO:0000313" key="7">
    <source>
        <dbReference type="Proteomes" id="UP000245412"/>
    </source>
</evidence>
<evidence type="ECO:0000313" key="6">
    <source>
        <dbReference type="EMBL" id="PWJ79322.1"/>
    </source>
</evidence>
<keyword evidence="2" id="KW-0732">Signal</keyword>
<dbReference type="PANTHER" id="PTHR43649:SF33">
    <property type="entry name" value="POLYGALACTURONAN_RHAMNOGALACTURONAN-BINDING PROTEIN YTCQ"/>
    <property type="match status" value="1"/>
</dbReference>
<organism evidence="6 7">
    <name type="scientific">Murimonas intestini</name>
    <dbReference type="NCBI Taxonomy" id="1337051"/>
    <lineage>
        <taxon>Bacteria</taxon>
        <taxon>Bacillati</taxon>
        <taxon>Bacillota</taxon>
        <taxon>Clostridia</taxon>
        <taxon>Lachnospirales</taxon>
        <taxon>Lachnospiraceae</taxon>
        <taxon>Murimonas</taxon>
    </lineage>
</organism>
<keyword evidence="4" id="KW-0564">Palmitate</keyword>
<dbReference type="Pfam" id="PF01547">
    <property type="entry name" value="SBP_bac_1"/>
    <property type="match status" value="1"/>
</dbReference>